<dbReference type="PANTHER" id="PTHR48079">
    <property type="entry name" value="PROTEIN YEEZ"/>
    <property type="match status" value="1"/>
</dbReference>
<dbReference type="InterPro" id="IPR051783">
    <property type="entry name" value="NAD(P)-dependent_oxidoreduct"/>
</dbReference>
<evidence type="ECO:0000313" key="1">
    <source>
        <dbReference type="EMBL" id="KEQ31420.1"/>
    </source>
</evidence>
<dbReference type="PANTHER" id="PTHR48079:SF6">
    <property type="entry name" value="NAD(P)-BINDING DOMAIN-CONTAINING PROTEIN-RELATED"/>
    <property type="match status" value="1"/>
</dbReference>
<dbReference type="AlphaFoldDB" id="A0A081PL47"/>
<dbReference type="GO" id="GO:0005737">
    <property type="term" value="C:cytoplasm"/>
    <property type="evidence" value="ECO:0007669"/>
    <property type="project" value="TreeGrafter"/>
</dbReference>
<dbReference type="EMBL" id="JNFF01000017">
    <property type="protein sequence ID" value="KEQ31420.1"/>
    <property type="molecule type" value="Genomic_DNA"/>
</dbReference>
<organism evidence="1 2">
    <name type="scientific">Pedobacter antarcticus 4BY</name>
    <dbReference type="NCBI Taxonomy" id="1358423"/>
    <lineage>
        <taxon>Bacteria</taxon>
        <taxon>Pseudomonadati</taxon>
        <taxon>Bacteroidota</taxon>
        <taxon>Sphingobacteriia</taxon>
        <taxon>Sphingobacteriales</taxon>
        <taxon>Sphingobacteriaceae</taxon>
        <taxon>Pedobacter</taxon>
    </lineage>
</organism>
<name>A0A081PL47_9SPHI</name>
<dbReference type="InterPro" id="IPR036291">
    <property type="entry name" value="NAD(P)-bd_dom_sf"/>
</dbReference>
<dbReference type="Proteomes" id="UP000028007">
    <property type="component" value="Unassembled WGS sequence"/>
</dbReference>
<dbReference type="OrthoDB" id="751203at2"/>
<dbReference type="RefSeq" id="WP_037438207.1">
    <property type="nucleotide sequence ID" value="NZ_JNFF01000017.1"/>
</dbReference>
<protein>
    <submittedName>
        <fullName evidence="1">Uncharacterized protein</fullName>
    </submittedName>
</protein>
<accession>A0A081PL47</accession>
<comment type="caution">
    <text evidence="1">The sequence shown here is derived from an EMBL/GenBank/DDBJ whole genome shotgun (WGS) entry which is preliminary data.</text>
</comment>
<dbReference type="SUPFAM" id="SSF51735">
    <property type="entry name" value="NAD(P)-binding Rossmann-fold domains"/>
    <property type="match status" value="1"/>
</dbReference>
<evidence type="ECO:0000313" key="2">
    <source>
        <dbReference type="Proteomes" id="UP000028007"/>
    </source>
</evidence>
<dbReference type="eggNOG" id="COG0451">
    <property type="taxonomic scope" value="Bacteria"/>
</dbReference>
<dbReference type="Gene3D" id="3.40.50.720">
    <property type="entry name" value="NAD(P)-binding Rossmann-like Domain"/>
    <property type="match status" value="1"/>
</dbReference>
<proteinExistence type="predicted"/>
<dbReference type="CDD" id="cd05266">
    <property type="entry name" value="SDR_a4"/>
    <property type="match status" value="1"/>
</dbReference>
<sequence>MSSNRKTISVLGCGWFGFPFAESMVEKGYTVKGSTTTPEKKIALQDAGIAPYLLNLNEEAPDIDLDFFKSDILICCIPPKKDPIIQQQYAAKIKKVADSAAKGRVREFIFISSTSVFQDNNKQLDENDMPAPETASGKIILEAEQNLTSSTDFRTTIVRFAGLFGPGRDPGRFFAGKTNIPNGLSPVNMICLDDCIGILTSIISQAKYGGVYHACSPEHPDRTSFYTAAAKRSGLLLPQFIPQKNSWKIIDSVRLKTELNYKFRLNLHDLVNQQDI</sequence>
<dbReference type="GO" id="GO:0004029">
    <property type="term" value="F:aldehyde dehydrogenase (NAD+) activity"/>
    <property type="evidence" value="ECO:0007669"/>
    <property type="project" value="TreeGrafter"/>
</dbReference>
<keyword evidence="2" id="KW-1185">Reference proteome</keyword>
<reference evidence="1 2" key="1">
    <citation type="journal article" date="1992" name="Int. J. Syst. Bacteriol.">
        <title>Sphingobacterium antarcticus sp. nov. a Psychrotrophic Bacterium from the Soils of Schirmacher Oasis, Antarctica.</title>
        <authorList>
            <person name="Shivaji S."/>
            <person name="Ray M.K."/>
            <person name="Rao N.S."/>
            <person name="Saiserr L."/>
            <person name="Jagannadham M.V."/>
            <person name="Kumar G.S."/>
            <person name="Reddy G."/>
            <person name="Bhargava P.M."/>
        </authorList>
    </citation>
    <scope>NUCLEOTIDE SEQUENCE [LARGE SCALE GENOMIC DNA]</scope>
    <source>
        <strain evidence="1 2">4BY</strain>
    </source>
</reference>
<gene>
    <name evidence="1" type="ORF">N180_08005</name>
</gene>